<dbReference type="PRINTS" id="PR00352">
    <property type="entry name" value="3FE4SFRDOXIN"/>
</dbReference>
<dbReference type="GO" id="GO:0005506">
    <property type="term" value="F:iron ion binding"/>
    <property type="evidence" value="ECO:0007669"/>
    <property type="project" value="UniProtKB-UniRule"/>
</dbReference>
<evidence type="ECO:0000256" key="5">
    <source>
        <dbReference type="ARBA" id="ARBA00023014"/>
    </source>
</evidence>
<dbReference type="PANTHER" id="PTHR36923">
    <property type="entry name" value="FERREDOXIN"/>
    <property type="match status" value="1"/>
</dbReference>
<dbReference type="InterPro" id="IPR017896">
    <property type="entry name" value="4Fe4S_Fe-S-bd"/>
</dbReference>
<organism evidence="8 9">
    <name type="scientific">Pyramidobacter porci</name>
    <dbReference type="NCBI Taxonomy" id="2605789"/>
    <lineage>
        <taxon>Bacteria</taxon>
        <taxon>Thermotogati</taxon>
        <taxon>Synergistota</taxon>
        <taxon>Synergistia</taxon>
        <taxon>Synergistales</taxon>
        <taxon>Dethiosulfovibrionaceae</taxon>
        <taxon>Pyramidobacter</taxon>
    </lineage>
</organism>
<keyword evidence="1 6" id="KW-0813">Transport</keyword>
<keyword evidence="5 6" id="KW-0411">Iron-sulfur</keyword>
<reference evidence="8 9" key="1">
    <citation type="submission" date="2019-08" db="EMBL/GenBank/DDBJ databases">
        <title>In-depth cultivation of the pig gut microbiome towards novel bacterial diversity and tailored functional studies.</title>
        <authorList>
            <person name="Wylensek D."/>
            <person name="Hitch T.C.A."/>
            <person name="Clavel T."/>
        </authorList>
    </citation>
    <scope>NUCLEOTIDE SEQUENCE [LARGE SCALE GENOMIC DNA]</scope>
    <source>
        <strain evidence="8 9">SM-530-WT-4B</strain>
    </source>
</reference>
<dbReference type="Pfam" id="PF13370">
    <property type="entry name" value="Fer4_13"/>
    <property type="match status" value="1"/>
</dbReference>
<dbReference type="GO" id="GO:0051536">
    <property type="term" value="F:iron-sulfur cluster binding"/>
    <property type="evidence" value="ECO:0007669"/>
    <property type="project" value="UniProtKB-KW"/>
</dbReference>
<evidence type="ECO:0000259" key="7">
    <source>
        <dbReference type="PROSITE" id="PS51379"/>
    </source>
</evidence>
<dbReference type="PANTHER" id="PTHR36923:SF3">
    <property type="entry name" value="FERREDOXIN"/>
    <property type="match status" value="1"/>
</dbReference>
<evidence type="ECO:0000256" key="2">
    <source>
        <dbReference type="ARBA" id="ARBA00022723"/>
    </source>
</evidence>
<evidence type="ECO:0000256" key="1">
    <source>
        <dbReference type="ARBA" id="ARBA00022448"/>
    </source>
</evidence>
<feature type="domain" description="4Fe-4S ferredoxin-type" evidence="7">
    <location>
        <begin position="51"/>
        <end position="78"/>
    </location>
</feature>
<gene>
    <name evidence="8" type="ORF">FYJ74_10075</name>
</gene>
<dbReference type="SUPFAM" id="SSF54862">
    <property type="entry name" value="4Fe-4S ferredoxins"/>
    <property type="match status" value="1"/>
</dbReference>
<dbReference type="Gene3D" id="3.30.70.20">
    <property type="match status" value="1"/>
</dbReference>
<dbReference type="PROSITE" id="PS51379">
    <property type="entry name" value="4FE4S_FER_2"/>
    <property type="match status" value="1"/>
</dbReference>
<protein>
    <recommendedName>
        <fullName evidence="6">Ferredoxin</fullName>
    </recommendedName>
</protein>
<dbReference type="EMBL" id="VUNH01000011">
    <property type="protein sequence ID" value="MST56378.1"/>
    <property type="molecule type" value="Genomic_DNA"/>
</dbReference>
<comment type="function">
    <text evidence="6">Ferredoxins are iron-sulfur proteins that transfer electrons in a wide variety of metabolic reactions.</text>
</comment>
<dbReference type="Proteomes" id="UP000473699">
    <property type="component" value="Unassembled WGS sequence"/>
</dbReference>
<dbReference type="GO" id="GO:0009055">
    <property type="term" value="F:electron transfer activity"/>
    <property type="evidence" value="ECO:0007669"/>
    <property type="project" value="UniProtKB-UniRule"/>
</dbReference>
<evidence type="ECO:0000256" key="4">
    <source>
        <dbReference type="ARBA" id="ARBA00023004"/>
    </source>
</evidence>
<evidence type="ECO:0000313" key="8">
    <source>
        <dbReference type="EMBL" id="MST56378.1"/>
    </source>
</evidence>
<dbReference type="InterPro" id="IPR017900">
    <property type="entry name" value="4Fe4S_Fe_S_CS"/>
</dbReference>
<accession>A0A6L5YEB4</accession>
<evidence type="ECO:0000256" key="3">
    <source>
        <dbReference type="ARBA" id="ARBA00022982"/>
    </source>
</evidence>
<dbReference type="InterPro" id="IPR051269">
    <property type="entry name" value="Fe-S_cluster_ET"/>
</dbReference>
<sequence length="111" mass="12221">MKTCALFGIPERKISPPFPLWRKSFLGDRRHKRKRDFEVSRGKNEKGDLKMKYVVNENCIGCGLCASTCPEVFSMTDAGVAAAIAEEVAEENRGSAAEARENCPVGAIEEV</sequence>
<keyword evidence="9" id="KW-1185">Reference proteome</keyword>
<dbReference type="InterPro" id="IPR001080">
    <property type="entry name" value="3Fe4S_ferredoxin"/>
</dbReference>
<evidence type="ECO:0000313" key="9">
    <source>
        <dbReference type="Proteomes" id="UP000473699"/>
    </source>
</evidence>
<keyword evidence="4 6" id="KW-0408">Iron</keyword>
<keyword evidence="3 6" id="KW-0249">Electron transport</keyword>
<name>A0A6L5YEB4_9BACT</name>
<evidence type="ECO:0000256" key="6">
    <source>
        <dbReference type="RuleBase" id="RU368020"/>
    </source>
</evidence>
<keyword evidence="2 6" id="KW-0479">Metal-binding</keyword>
<dbReference type="PROSITE" id="PS00198">
    <property type="entry name" value="4FE4S_FER_1"/>
    <property type="match status" value="1"/>
</dbReference>
<comment type="caution">
    <text evidence="8">The sequence shown here is derived from an EMBL/GenBank/DDBJ whole genome shotgun (WGS) entry which is preliminary data.</text>
</comment>
<proteinExistence type="predicted"/>
<dbReference type="AlphaFoldDB" id="A0A6L5YEB4"/>